<evidence type="ECO:0000256" key="1">
    <source>
        <dbReference type="SAM" id="MobiDB-lite"/>
    </source>
</evidence>
<reference evidence="3" key="1">
    <citation type="submission" date="2018-04" db="EMBL/GenBank/DDBJ databases">
        <title>Transcriptome of Schizaphis graminum biotype I.</title>
        <authorList>
            <person name="Scully E.D."/>
            <person name="Geib S.M."/>
            <person name="Palmer N.A."/>
            <person name="Koch K."/>
            <person name="Bradshaw J."/>
            <person name="Heng-Moss T."/>
            <person name="Sarath G."/>
        </authorList>
    </citation>
    <scope>NUCLEOTIDE SEQUENCE</scope>
</reference>
<feature type="region of interest" description="Disordered" evidence="1">
    <location>
        <begin position="48"/>
        <end position="75"/>
    </location>
</feature>
<evidence type="ECO:0000313" key="3">
    <source>
        <dbReference type="EMBL" id="MBY20570.1"/>
    </source>
</evidence>
<proteinExistence type="predicted"/>
<evidence type="ECO:0000256" key="2">
    <source>
        <dbReference type="SAM" id="Phobius"/>
    </source>
</evidence>
<keyword evidence="2" id="KW-0472">Membrane</keyword>
<organism evidence="3">
    <name type="scientific">Schizaphis graminum</name>
    <name type="common">Green bug aphid</name>
    <dbReference type="NCBI Taxonomy" id="13262"/>
    <lineage>
        <taxon>Eukaryota</taxon>
        <taxon>Metazoa</taxon>
        <taxon>Ecdysozoa</taxon>
        <taxon>Arthropoda</taxon>
        <taxon>Hexapoda</taxon>
        <taxon>Insecta</taxon>
        <taxon>Pterygota</taxon>
        <taxon>Neoptera</taxon>
        <taxon>Paraneoptera</taxon>
        <taxon>Hemiptera</taxon>
        <taxon>Sternorrhyncha</taxon>
        <taxon>Aphidomorpha</taxon>
        <taxon>Aphidoidea</taxon>
        <taxon>Aphididae</taxon>
        <taxon>Aphidini</taxon>
        <taxon>Schizaphis</taxon>
    </lineage>
</organism>
<dbReference type="AlphaFoldDB" id="A0A2S2NTP2"/>
<feature type="transmembrane region" description="Helical" evidence="2">
    <location>
        <begin position="7"/>
        <end position="25"/>
    </location>
</feature>
<protein>
    <submittedName>
        <fullName evidence="3">Uncharacterized protein</fullName>
    </submittedName>
</protein>
<keyword evidence="2" id="KW-1133">Transmembrane helix</keyword>
<gene>
    <name evidence="3" type="ORF">g.7660</name>
</gene>
<accession>A0A2S2NTP2</accession>
<sequence>MAHNRKLVKLLLVVNIVYICIDFTSTRSPGLHQNKKLPIKAEEVQSVETEVAPEVSDAGENNDDPNDVPPENGRLNMKRRPNGCPFCDSSVYSYCSDKLLHDACCCLDPQDTDLPNECQFADCSFLHSNTCREHRLITACCCNQFLAHKK</sequence>
<keyword evidence="2" id="KW-0812">Transmembrane</keyword>
<dbReference type="EMBL" id="GGMR01007951">
    <property type="protein sequence ID" value="MBY20570.1"/>
    <property type="molecule type" value="Transcribed_RNA"/>
</dbReference>
<name>A0A2S2NTP2_SCHGA</name>